<comment type="caution">
    <text evidence="2">The sequence shown here is derived from an EMBL/GenBank/DDBJ whole genome shotgun (WGS) entry which is preliminary data.</text>
</comment>
<dbReference type="Proteomes" id="UP001201163">
    <property type="component" value="Unassembled WGS sequence"/>
</dbReference>
<gene>
    <name evidence="2" type="ORF">EDB92DRAFT_2107087</name>
</gene>
<dbReference type="EMBL" id="JAKELL010000127">
    <property type="protein sequence ID" value="KAH8980865.1"/>
    <property type="molecule type" value="Genomic_DNA"/>
</dbReference>
<evidence type="ECO:0000313" key="3">
    <source>
        <dbReference type="Proteomes" id="UP001201163"/>
    </source>
</evidence>
<keyword evidence="3" id="KW-1185">Reference proteome</keyword>
<proteinExistence type="predicted"/>
<protein>
    <submittedName>
        <fullName evidence="2">Uncharacterized protein</fullName>
    </submittedName>
</protein>
<feature type="region of interest" description="Disordered" evidence="1">
    <location>
        <begin position="1"/>
        <end position="37"/>
    </location>
</feature>
<evidence type="ECO:0000313" key="2">
    <source>
        <dbReference type="EMBL" id="KAH8980865.1"/>
    </source>
</evidence>
<dbReference type="AlphaFoldDB" id="A0AAD4Q8J3"/>
<feature type="compositionally biased region" description="Polar residues" evidence="1">
    <location>
        <begin position="209"/>
        <end position="220"/>
    </location>
</feature>
<accession>A0AAD4Q8J3</accession>
<sequence length="450" mass="49014">MQHDYRDVTGGNLERGEISGSIGRDSEVRSTVAATRPTSEWPCLHVSRAHTLSQSEGEIPRRGTSNTFTQQLGVATSRALERRLGIPPSQADVSKVVNVLTSRSSRFLQYAERTQAELARLHSELQKSQEQQSHTDIAQEITVSYIGSGKRPLEESDHKYPPREAKRARLESGNPNPQKSPPPKNTTQTSTQETLGMAPPPPTATSTSEAQQTVLSTQPQDVIGSRTNLSLNSPALAAVAVAEDHPACTRQQAPPPAPAPPFIASVPGIWAIQVGKPLICQTDLSFEVDQDTVGCIRRWATRGRQGFDPDVRHVVVYLVALHATAVSAAQRALSQNSGSITPQAFALALHDLQPQWPDDGALMLQLNVDQPGERSWFASDMSAGKPLDVSGAILAGTNSLRILQLRNMAELVFALYATPPTAEMVTATMELERQRKKYSFRRPHTVRLLG</sequence>
<evidence type="ECO:0000256" key="1">
    <source>
        <dbReference type="SAM" id="MobiDB-lite"/>
    </source>
</evidence>
<name>A0AAD4Q8J3_9AGAM</name>
<feature type="region of interest" description="Disordered" evidence="1">
    <location>
        <begin position="144"/>
        <end position="220"/>
    </location>
</feature>
<reference evidence="2" key="1">
    <citation type="submission" date="2022-01" db="EMBL/GenBank/DDBJ databases">
        <title>Comparative genomics reveals a dynamic genome evolution in the ectomycorrhizal milk-cap (Lactarius) mushrooms.</title>
        <authorList>
            <consortium name="DOE Joint Genome Institute"/>
            <person name="Lebreton A."/>
            <person name="Tang N."/>
            <person name="Kuo A."/>
            <person name="LaButti K."/>
            <person name="Drula E."/>
            <person name="Barry K."/>
            <person name="Clum A."/>
            <person name="Lipzen A."/>
            <person name="Mousain D."/>
            <person name="Ng V."/>
            <person name="Wang R."/>
            <person name="Wang X."/>
            <person name="Dai Y."/>
            <person name="Henrissat B."/>
            <person name="Grigoriev I.V."/>
            <person name="Guerin-Laguette A."/>
            <person name="Yu F."/>
            <person name="Martin F.M."/>
        </authorList>
    </citation>
    <scope>NUCLEOTIDE SEQUENCE</scope>
    <source>
        <strain evidence="2">QP</strain>
    </source>
</reference>
<organism evidence="2 3">
    <name type="scientific">Lactarius akahatsu</name>
    <dbReference type="NCBI Taxonomy" id="416441"/>
    <lineage>
        <taxon>Eukaryota</taxon>
        <taxon>Fungi</taxon>
        <taxon>Dikarya</taxon>
        <taxon>Basidiomycota</taxon>
        <taxon>Agaricomycotina</taxon>
        <taxon>Agaricomycetes</taxon>
        <taxon>Russulales</taxon>
        <taxon>Russulaceae</taxon>
        <taxon>Lactarius</taxon>
    </lineage>
</organism>
<feature type="compositionally biased region" description="Basic and acidic residues" evidence="1">
    <location>
        <begin position="151"/>
        <end position="170"/>
    </location>
</feature>